<evidence type="ECO:0000313" key="1">
    <source>
        <dbReference type="EMBL" id="KAG5268624.1"/>
    </source>
</evidence>
<evidence type="ECO:0000313" key="2">
    <source>
        <dbReference type="Proteomes" id="UP000823561"/>
    </source>
</evidence>
<reference evidence="1" key="1">
    <citation type="submission" date="2020-10" db="EMBL/GenBank/DDBJ databases">
        <title>Chromosome-scale genome assembly of the Allis shad, Alosa alosa.</title>
        <authorList>
            <person name="Margot Z."/>
            <person name="Christophe K."/>
            <person name="Cabau C."/>
            <person name="Louis A."/>
            <person name="Berthelot C."/>
            <person name="Parey E."/>
            <person name="Roest Crollius H."/>
            <person name="Montfort J."/>
            <person name="Robinson-Rechavi M."/>
            <person name="Bucao C."/>
            <person name="Bouchez O."/>
            <person name="Gislard M."/>
            <person name="Lluch J."/>
            <person name="Milhes M."/>
            <person name="Lampietro C."/>
            <person name="Lopez Roques C."/>
            <person name="Donnadieu C."/>
            <person name="Braasch I."/>
            <person name="Desvignes T."/>
            <person name="Postlethwait J."/>
            <person name="Bobe J."/>
            <person name="Guiguen Y."/>
        </authorList>
    </citation>
    <scope>NUCLEOTIDE SEQUENCE</scope>
    <source>
        <strain evidence="1">M-15738</strain>
        <tissue evidence="1">Blood</tissue>
    </source>
</reference>
<protein>
    <submittedName>
        <fullName evidence="1">Uncharacterized protein</fullName>
    </submittedName>
</protein>
<dbReference type="EMBL" id="JADWDJ010000016">
    <property type="protein sequence ID" value="KAG5268624.1"/>
    <property type="molecule type" value="Genomic_DNA"/>
</dbReference>
<comment type="caution">
    <text evidence="1">The sequence shown here is derived from an EMBL/GenBank/DDBJ whole genome shotgun (WGS) entry which is preliminary data.</text>
</comment>
<organism evidence="1 2">
    <name type="scientific">Alosa alosa</name>
    <name type="common">allis shad</name>
    <dbReference type="NCBI Taxonomy" id="278164"/>
    <lineage>
        <taxon>Eukaryota</taxon>
        <taxon>Metazoa</taxon>
        <taxon>Chordata</taxon>
        <taxon>Craniata</taxon>
        <taxon>Vertebrata</taxon>
        <taxon>Euteleostomi</taxon>
        <taxon>Actinopterygii</taxon>
        <taxon>Neopterygii</taxon>
        <taxon>Teleostei</taxon>
        <taxon>Clupei</taxon>
        <taxon>Clupeiformes</taxon>
        <taxon>Clupeoidei</taxon>
        <taxon>Clupeidae</taxon>
        <taxon>Alosa</taxon>
    </lineage>
</organism>
<accession>A0AAV6G0I6</accession>
<sequence length="98" mass="11185">MVQMDMRGVADDMRVSLLCLLLLFGRWNLLLYGALANPYQHEYGKYEDGSTVYGSGPELYNPERTSTVTQSMFPLQVLREVLLPHLPMQDIMSVMLQS</sequence>
<name>A0AAV6G0I6_9TELE</name>
<dbReference type="AlphaFoldDB" id="A0AAV6G0I6"/>
<dbReference type="Proteomes" id="UP000823561">
    <property type="component" value="Chromosome 16"/>
</dbReference>
<keyword evidence="2" id="KW-1185">Reference proteome</keyword>
<gene>
    <name evidence="1" type="ORF">AALO_G00214580</name>
</gene>
<proteinExistence type="predicted"/>